<sequence>MEYTSGVVVTTRQGMGRVLQATRAFSPGDLVLREAPLLFYFDELPNSHFDTFMETSAEEQQQILDLHRLKLGEPAHFTSCERRVGELEALARRVAAIWLRSSSSHGQAPDAAWPLAFELLSIAEFNGQRMANLPWQEAILKQQQARLPPGQPEMAGAAVFCLASRAVHACVLNCAVTTQNPYGGMSYYAAQPIAAGDLNTVAYADSSAAPTLERLERLARTKDFVCACARCAAPDATRGVACARCANGVVMP</sequence>
<dbReference type="Proteomes" id="UP000664859">
    <property type="component" value="Unassembled WGS sequence"/>
</dbReference>
<dbReference type="InterPro" id="IPR053010">
    <property type="entry name" value="SET_SmydA-8"/>
</dbReference>
<accession>A0A835YVF7</accession>
<dbReference type="PANTHER" id="PTHR46455">
    <property type="entry name" value="SET AND MYND DOMAIN CONTAINING, ARTHROPOD-SPECIFIC, MEMBER 4, ISOFORM A"/>
    <property type="match status" value="1"/>
</dbReference>
<dbReference type="InterPro" id="IPR046341">
    <property type="entry name" value="SET_dom_sf"/>
</dbReference>
<gene>
    <name evidence="1" type="ORF">JKP88DRAFT_166710</name>
</gene>
<protein>
    <recommendedName>
        <fullName evidence="3">SET domain-containing protein</fullName>
    </recommendedName>
</protein>
<evidence type="ECO:0008006" key="3">
    <source>
        <dbReference type="Google" id="ProtNLM"/>
    </source>
</evidence>
<dbReference type="Gene3D" id="2.170.270.10">
    <property type="entry name" value="SET domain"/>
    <property type="match status" value="1"/>
</dbReference>
<feature type="non-terminal residue" evidence="1">
    <location>
        <position position="252"/>
    </location>
</feature>
<organism evidence="1 2">
    <name type="scientific">Tribonema minus</name>
    <dbReference type="NCBI Taxonomy" id="303371"/>
    <lineage>
        <taxon>Eukaryota</taxon>
        <taxon>Sar</taxon>
        <taxon>Stramenopiles</taxon>
        <taxon>Ochrophyta</taxon>
        <taxon>PX clade</taxon>
        <taxon>Xanthophyceae</taxon>
        <taxon>Tribonematales</taxon>
        <taxon>Tribonemataceae</taxon>
        <taxon>Tribonema</taxon>
    </lineage>
</organism>
<dbReference type="PANTHER" id="PTHR46455:SF5">
    <property type="entry name" value="SET AND MYND DOMAIN CONTAINING, ARTHROPOD-SPECIFIC, MEMBER 4, ISOFORM A"/>
    <property type="match status" value="1"/>
</dbReference>
<dbReference type="AlphaFoldDB" id="A0A835YVF7"/>
<dbReference type="SUPFAM" id="SSF82199">
    <property type="entry name" value="SET domain"/>
    <property type="match status" value="1"/>
</dbReference>
<proteinExistence type="predicted"/>
<dbReference type="EMBL" id="JAFCMP010000401">
    <property type="protein sequence ID" value="KAG5180245.1"/>
    <property type="molecule type" value="Genomic_DNA"/>
</dbReference>
<reference evidence="1" key="1">
    <citation type="submission" date="2021-02" db="EMBL/GenBank/DDBJ databases">
        <title>First Annotated Genome of the Yellow-green Alga Tribonema minus.</title>
        <authorList>
            <person name="Mahan K.M."/>
        </authorList>
    </citation>
    <scope>NUCLEOTIDE SEQUENCE</scope>
    <source>
        <strain evidence="1">UTEX B ZZ1240</strain>
    </source>
</reference>
<comment type="caution">
    <text evidence="1">The sequence shown here is derived from an EMBL/GenBank/DDBJ whole genome shotgun (WGS) entry which is preliminary data.</text>
</comment>
<evidence type="ECO:0000313" key="2">
    <source>
        <dbReference type="Proteomes" id="UP000664859"/>
    </source>
</evidence>
<name>A0A835YVF7_9STRA</name>
<dbReference type="OrthoDB" id="77368at2759"/>
<evidence type="ECO:0000313" key="1">
    <source>
        <dbReference type="EMBL" id="KAG5180245.1"/>
    </source>
</evidence>
<keyword evidence="2" id="KW-1185">Reference proteome</keyword>